<keyword evidence="3 4" id="KW-0732">Signal</keyword>
<accession>A0ABU4UXX3</accession>
<comment type="caution">
    <text evidence="7">The sequence shown here is derived from an EMBL/GenBank/DDBJ whole genome shotgun (WGS) entry which is preliminary data.</text>
</comment>
<feature type="domain" description="DUF11" evidence="5">
    <location>
        <begin position="151"/>
        <end position="254"/>
    </location>
</feature>
<dbReference type="Pfam" id="PF17210">
    <property type="entry name" value="SdrD_B"/>
    <property type="match status" value="1"/>
</dbReference>
<dbReference type="Proteomes" id="UP001285352">
    <property type="component" value="Unassembled WGS sequence"/>
</dbReference>
<dbReference type="Pfam" id="PF01345">
    <property type="entry name" value="DUF11"/>
    <property type="match status" value="1"/>
</dbReference>
<proteinExistence type="predicted"/>
<sequence>MRAVTRLSALGLALAASAFVVQPAMADEPGGVITGSAWFDDNGDGVRQPGEAPKTGYTFLIPGLYKTANTDENGNYRFENIPAGTYVVTMFNREWSTAFTKSGGDSDFDENTLRTEEFTLAPGGQAGPYDAGFVQGRYDAAVDRVDAPRFMKVGDEVDVKVTYRNKGNTPATMHGYATLPEGLTPLSANAPVWHVDGQQVSLSSVYQKNTYIGESVTYTVKARVDKPIRRGEIVVTAETLGAPDVDWENNVKKLKVWAF</sequence>
<evidence type="ECO:0000259" key="5">
    <source>
        <dbReference type="Pfam" id="PF01345"/>
    </source>
</evidence>
<protein>
    <submittedName>
        <fullName evidence="7">SdrD B-like domain-containing protein</fullName>
    </submittedName>
</protein>
<evidence type="ECO:0000313" key="8">
    <source>
        <dbReference type="Proteomes" id="UP001285352"/>
    </source>
</evidence>
<keyword evidence="8" id="KW-1185">Reference proteome</keyword>
<evidence type="ECO:0000256" key="2">
    <source>
        <dbReference type="ARBA" id="ARBA00022525"/>
    </source>
</evidence>
<dbReference type="Gene3D" id="2.60.40.10">
    <property type="entry name" value="Immunoglobulins"/>
    <property type="match status" value="1"/>
</dbReference>
<reference evidence="7 8" key="1">
    <citation type="submission" date="2023-11" db="EMBL/GenBank/DDBJ databases">
        <title>Lentzea sokolovensis, sp. nov., Lentzea kristufkii, sp. nov., and Lentzea miocenensis, sp. nov., rare actinobacteria from Sokolov Coal Basin, Miocene lacustrine sediment, Czech Republic.</title>
        <authorList>
            <person name="Lara A."/>
            <person name="Kotroba L."/>
            <person name="Nouioui I."/>
            <person name="Neumann-Schaal M."/>
            <person name="Mast Y."/>
            <person name="Chronakova A."/>
        </authorList>
    </citation>
    <scope>NUCLEOTIDE SEQUENCE [LARGE SCALE GENOMIC DNA]</scope>
    <source>
        <strain evidence="7 8">BCCO 10_0061</strain>
    </source>
</reference>
<dbReference type="InterPro" id="IPR013783">
    <property type="entry name" value="Ig-like_fold"/>
</dbReference>
<dbReference type="RefSeq" id="WP_319976526.1">
    <property type="nucleotide sequence ID" value="NZ_JAXAVU010000009.1"/>
</dbReference>
<dbReference type="InterPro" id="IPR033764">
    <property type="entry name" value="Sdr_B"/>
</dbReference>
<gene>
    <name evidence="7" type="ORF">SK854_19515</name>
</gene>
<feature type="domain" description="SD-repeat containing protein B" evidence="6">
    <location>
        <begin position="37"/>
        <end position="133"/>
    </location>
</feature>
<dbReference type="InterPro" id="IPR001434">
    <property type="entry name" value="OmcB-like_DUF11"/>
</dbReference>
<dbReference type="EMBL" id="JAXAVU010000009">
    <property type="protein sequence ID" value="MDX8144314.1"/>
    <property type="molecule type" value="Genomic_DNA"/>
</dbReference>
<feature type="chain" id="PRO_5046629755" evidence="4">
    <location>
        <begin position="27"/>
        <end position="259"/>
    </location>
</feature>
<keyword evidence="2" id="KW-0964">Secreted</keyword>
<comment type="subcellular location">
    <subcellularLocation>
        <location evidence="1">Secreted</location>
    </subcellularLocation>
</comment>
<evidence type="ECO:0000259" key="6">
    <source>
        <dbReference type="Pfam" id="PF17210"/>
    </source>
</evidence>
<feature type="signal peptide" evidence="4">
    <location>
        <begin position="1"/>
        <end position="26"/>
    </location>
</feature>
<evidence type="ECO:0000256" key="1">
    <source>
        <dbReference type="ARBA" id="ARBA00004613"/>
    </source>
</evidence>
<organism evidence="7 8">
    <name type="scientific">Lentzea sokolovensis</name>
    <dbReference type="NCBI Taxonomy" id="3095429"/>
    <lineage>
        <taxon>Bacteria</taxon>
        <taxon>Bacillati</taxon>
        <taxon>Actinomycetota</taxon>
        <taxon>Actinomycetes</taxon>
        <taxon>Pseudonocardiales</taxon>
        <taxon>Pseudonocardiaceae</taxon>
        <taxon>Lentzea</taxon>
    </lineage>
</organism>
<evidence type="ECO:0000256" key="3">
    <source>
        <dbReference type="ARBA" id="ARBA00022729"/>
    </source>
</evidence>
<evidence type="ECO:0000256" key="4">
    <source>
        <dbReference type="SAM" id="SignalP"/>
    </source>
</evidence>
<evidence type="ECO:0000313" key="7">
    <source>
        <dbReference type="EMBL" id="MDX8144314.1"/>
    </source>
</evidence>
<dbReference type="SUPFAM" id="SSF117074">
    <property type="entry name" value="Hypothetical protein PA1324"/>
    <property type="match status" value="1"/>
</dbReference>
<name>A0ABU4UXX3_9PSEU</name>